<sequence length="196" mass="22728">MVDIYFKILLIFQRYRAIDPDRQHLSSEMGADHLQWESVKERIIKAGTVEKLVVNGSTSALVIQNLINTKPMLTIIFSSIRSILICWLDMNPEDYYDPDSDFAMLTNLIDFSRKNKLADLSSKAGKLRAKFKHIMEEGGMIGKVCYLFYKSIIVKMFDVGKENCVQIAEQLTFWDAVRFILFYLVPILSIFVFFIF</sequence>
<feature type="transmembrane region" description="Helical" evidence="1">
    <location>
        <begin position="176"/>
        <end position="195"/>
    </location>
</feature>
<accession>A0A1I7W6S6</accession>
<dbReference type="AlphaFoldDB" id="A0A1I7W6S6"/>
<dbReference type="Proteomes" id="UP000095283">
    <property type="component" value="Unplaced"/>
</dbReference>
<dbReference type="WBParaSite" id="Hba_00343">
    <property type="protein sequence ID" value="Hba_00343"/>
    <property type="gene ID" value="Hba_00343"/>
</dbReference>
<dbReference type="SUPFAM" id="SSF48366">
    <property type="entry name" value="Ras GEF"/>
    <property type="match status" value="1"/>
</dbReference>
<reference evidence="3" key="1">
    <citation type="submission" date="2016-11" db="UniProtKB">
        <authorList>
            <consortium name="WormBaseParasite"/>
        </authorList>
    </citation>
    <scope>IDENTIFICATION</scope>
</reference>
<organism evidence="2 3">
    <name type="scientific">Heterorhabditis bacteriophora</name>
    <name type="common">Entomopathogenic nematode worm</name>
    <dbReference type="NCBI Taxonomy" id="37862"/>
    <lineage>
        <taxon>Eukaryota</taxon>
        <taxon>Metazoa</taxon>
        <taxon>Ecdysozoa</taxon>
        <taxon>Nematoda</taxon>
        <taxon>Chromadorea</taxon>
        <taxon>Rhabditida</taxon>
        <taxon>Rhabditina</taxon>
        <taxon>Rhabditomorpha</taxon>
        <taxon>Strongyloidea</taxon>
        <taxon>Heterorhabditidae</taxon>
        <taxon>Heterorhabditis</taxon>
    </lineage>
</organism>
<evidence type="ECO:0000256" key="1">
    <source>
        <dbReference type="SAM" id="Phobius"/>
    </source>
</evidence>
<keyword evidence="1" id="KW-1133">Transmembrane helix</keyword>
<protein>
    <submittedName>
        <fullName evidence="3">Transmembrane protein</fullName>
    </submittedName>
</protein>
<keyword evidence="1" id="KW-0812">Transmembrane</keyword>
<keyword evidence="2" id="KW-1185">Reference proteome</keyword>
<dbReference type="InterPro" id="IPR023578">
    <property type="entry name" value="Ras_GEF_dom_sf"/>
</dbReference>
<evidence type="ECO:0000313" key="3">
    <source>
        <dbReference type="WBParaSite" id="Hba_00343"/>
    </source>
</evidence>
<proteinExistence type="predicted"/>
<keyword evidence="1" id="KW-0472">Membrane</keyword>
<evidence type="ECO:0000313" key="2">
    <source>
        <dbReference type="Proteomes" id="UP000095283"/>
    </source>
</evidence>
<name>A0A1I7W6S6_HETBA</name>